<gene>
    <name evidence="2" type="ORF">SAMN02982989_3575</name>
</gene>
<dbReference type="InterPro" id="IPR008136">
    <property type="entry name" value="CinA_C"/>
</dbReference>
<dbReference type="SUPFAM" id="SSF142433">
    <property type="entry name" value="CinA-like"/>
    <property type="match status" value="1"/>
</dbReference>
<dbReference type="InterPro" id="IPR036653">
    <property type="entry name" value="CinA-like_C"/>
</dbReference>
<evidence type="ECO:0000313" key="2">
    <source>
        <dbReference type="EMBL" id="SMF67382.1"/>
    </source>
</evidence>
<dbReference type="STRING" id="464029.SAMN02982989_3575"/>
<dbReference type="NCBIfam" id="TIGR00199">
    <property type="entry name" value="PncC_domain"/>
    <property type="match status" value="1"/>
</dbReference>
<reference evidence="3" key="1">
    <citation type="submission" date="2017-04" db="EMBL/GenBank/DDBJ databases">
        <authorList>
            <person name="Varghese N."/>
            <person name="Submissions S."/>
        </authorList>
    </citation>
    <scope>NUCLEOTIDE SEQUENCE [LARGE SCALE GENOMIC DNA]</scope>
    <source>
        <strain evidence="3">B4P</strain>
    </source>
</reference>
<protein>
    <submittedName>
        <fullName evidence="2">Nicotinamide-nucleotide amidase</fullName>
    </submittedName>
</protein>
<dbReference type="Pfam" id="PF02464">
    <property type="entry name" value="CinA"/>
    <property type="match status" value="1"/>
</dbReference>
<evidence type="ECO:0000259" key="1">
    <source>
        <dbReference type="Pfam" id="PF02464"/>
    </source>
</evidence>
<dbReference type="AlphaFoldDB" id="A0A1X7GBU0"/>
<sequence length="166" mass="17225">MSLFPADIEEQARRIVSDFSARGLMVATAESCTGGLIAGALTEISGSSAVVDRGFVTYTNQAKTDLLGVTEATLATHGAVSKETALQMVHGALFRSRAWAAVAVTGIAGPGGGSADKPVGLVHLAARSRSGTILHREMRYGDIGRTEVRLATVRTALQMLVEAAQA</sequence>
<dbReference type="EMBL" id="FXAF01000011">
    <property type="protein sequence ID" value="SMF67382.1"/>
    <property type="molecule type" value="Genomic_DNA"/>
</dbReference>
<dbReference type="RefSeq" id="WP_085424252.1">
    <property type="nucleotide sequence ID" value="NZ_FXAF01000011.1"/>
</dbReference>
<proteinExistence type="predicted"/>
<dbReference type="Gene3D" id="3.90.950.20">
    <property type="entry name" value="CinA-like"/>
    <property type="match status" value="1"/>
</dbReference>
<evidence type="ECO:0000313" key="3">
    <source>
        <dbReference type="Proteomes" id="UP000192903"/>
    </source>
</evidence>
<dbReference type="OrthoDB" id="9801454at2"/>
<feature type="domain" description="CinA C-terminal" evidence="1">
    <location>
        <begin position="11"/>
        <end position="162"/>
    </location>
</feature>
<name>A0A1X7GBU0_9HYPH</name>
<organism evidence="2 3">
    <name type="scientific">Xaviernesmea oryzae</name>
    <dbReference type="NCBI Taxonomy" id="464029"/>
    <lineage>
        <taxon>Bacteria</taxon>
        <taxon>Pseudomonadati</taxon>
        <taxon>Pseudomonadota</taxon>
        <taxon>Alphaproteobacteria</taxon>
        <taxon>Hyphomicrobiales</taxon>
        <taxon>Rhizobiaceae</taxon>
        <taxon>Rhizobium/Agrobacterium group</taxon>
        <taxon>Xaviernesmea</taxon>
    </lineage>
</organism>
<dbReference type="Proteomes" id="UP000192903">
    <property type="component" value="Unassembled WGS sequence"/>
</dbReference>
<keyword evidence="3" id="KW-1185">Reference proteome</keyword>
<accession>A0A1X7GBU0</accession>